<comment type="caution">
    <text evidence="1">The sequence shown here is derived from an EMBL/GenBank/DDBJ whole genome shotgun (WGS) entry which is preliminary data.</text>
</comment>
<name>A0ABR9AP11_9BACT</name>
<evidence type="ECO:0000313" key="2">
    <source>
        <dbReference type="Proteomes" id="UP000647133"/>
    </source>
</evidence>
<gene>
    <name evidence="1" type="ORF">IFO69_17380</name>
</gene>
<dbReference type="RefSeq" id="WP_192011405.1">
    <property type="nucleotide sequence ID" value="NZ_JACYTQ010000007.1"/>
</dbReference>
<proteinExistence type="predicted"/>
<reference evidence="1 2" key="1">
    <citation type="submission" date="2020-09" db="EMBL/GenBank/DDBJ databases">
        <title>Echinicola sp. CAU 1574 isolated from sand of Sido Beach.</title>
        <authorList>
            <person name="Kim W."/>
        </authorList>
    </citation>
    <scope>NUCLEOTIDE SEQUENCE [LARGE SCALE GENOMIC DNA]</scope>
    <source>
        <strain evidence="1 2">CAU 1574</strain>
    </source>
</reference>
<dbReference type="Pfam" id="PF26421">
    <property type="entry name" value="Avidin_like"/>
    <property type="match status" value="1"/>
</dbReference>
<sequence>MKINYNNKRFRSISNSGNGEVSSETFFEYKQEGTILTGTYSGGEIIKGQLLGKVNDQGVIAMNYHHLNTKGQLMSGCCKSVPEFLENGKIKLLESWQWTSGDGSVGQSVIEEI</sequence>
<dbReference type="Proteomes" id="UP000647133">
    <property type="component" value="Unassembled WGS sequence"/>
</dbReference>
<keyword evidence="2" id="KW-1185">Reference proteome</keyword>
<organism evidence="1 2">
    <name type="scientific">Echinicola arenosa</name>
    <dbReference type="NCBI Taxonomy" id="2774144"/>
    <lineage>
        <taxon>Bacteria</taxon>
        <taxon>Pseudomonadati</taxon>
        <taxon>Bacteroidota</taxon>
        <taxon>Cytophagia</taxon>
        <taxon>Cytophagales</taxon>
        <taxon>Cyclobacteriaceae</taxon>
        <taxon>Echinicola</taxon>
    </lineage>
</organism>
<evidence type="ECO:0000313" key="1">
    <source>
        <dbReference type="EMBL" id="MBD8490528.1"/>
    </source>
</evidence>
<accession>A0ABR9AP11</accession>
<protein>
    <submittedName>
        <fullName evidence="1">N-acetylglutamate synthase</fullName>
    </submittedName>
</protein>
<dbReference type="EMBL" id="JACYTQ010000007">
    <property type="protein sequence ID" value="MBD8490528.1"/>
    <property type="molecule type" value="Genomic_DNA"/>
</dbReference>
<dbReference type="InterPro" id="IPR058595">
    <property type="entry name" value="Avidin-like"/>
</dbReference>